<dbReference type="Pfam" id="PF00989">
    <property type="entry name" value="PAS"/>
    <property type="match status" value="1"/>
</dbReference>
<dbReference type="Pfam" id="PF00563">
    <property type="entry name" value="EAL"/>
    <property type="match status" value="1"/>
</dbReference>
<reference evidence="5" key="1">
    <citation type="submission" date="2021-05" db="EMBL/GenBank/DDBJ databases">
        <authorList>
            <person name="Sun Q."/>
            <person name="Inoue M."/>
        </authorList>
    </citation>
    <scope>NUCLEOTIDE SEQUENCE</scope>
    <source>
        <strain evidence="5">VKM B-3255</strain>
    </source>
</reference>
<evidence type="ECO:0000259" key="2">
    <source>
        <dbReference type="PROSITE" id="PS50113"/>
    </source>
</evidence>
<evidence type="ECO:0000259" key="4">
    <source>
        <dbReference type="PROSITE" id="PS50887"/>
    </source>
</evidence>
<dbReference type="SMART" id="SM00267">
    <property type="entry name" value="GGDEF"/>
    <property type="match status" value="1"/>
</dbReference>
<evidence type="ECO:0000259" key="1">
    <source>
        <dbReference type="PROSITE" id="PS50112"/>
    </source>
</evidence>
<dbReference type="Proteomes" id="UP001166585">
    <property type="component" value="Unassembled WGS sequence"/>
</dbReference>
<dbReference type="Pfam" id="PF00990">
    <property type="entry name" value="GGDEF"/>
    <property type="match status" value="1"/>
</dbReference>
<dbReference type="SUPFAM" id="SSF141868">
    <property type="entry name" value="EAL domain-like"/>
    <property type="match status" value="1"/>
</dbReference>
<accession>A0ABS5R5N9</accession>
<feature type="domain" description="PAC" evidence="2">
    <location>
        <begin position="257"/>
        <end position="307"/>
    </location>
</feature>
<dbReference type="PROSITE" id="PS50883">
    <property type="entry name" value="EAL"/>
    <property type="match status" value="1"/>
</dbReference>
<dbReference type="InterPro" id="IPR043128">
    <property type="entry name" value="Rev_trsase/Diguanyl_cyclase"/>
</dbReference>
<dbReference type="PROSITE" id="PS50112">
    <property type="entry name" value="PAS"/>
    <property type="match status" value="1"/>
</dbReference>
<dbReference type="SMART" id="SM00091">
    <property type="entry name" value="PAS"/>
    <property type="match status" value="1"/>
</dbReference>
<dbReference type="SUPFAM" id="SSF55781">
    <property type="entry name" value="GAF domain-like"/>
    <property type="match status" value="1"/>
</dbReference>
<dbReference type="SUPFAM" id="SSF55073">
    <property type="entry name" value="Nucleotide cyclase"/>
    <property type="match status" value="1"/>
</dbReference>
<dbReference type="PANTHER" id="PTHR44757:SF2">
    <property type="entry name" value="BIOFILM ARCHITECTURE MAINTENANCE PROTEIN MBAA"/>
    <property type="match status" value="1"/>
</dbReference>
<gene>
    <name evidence="5" type="ORF">KIP89_07590</name>
</gene>
<dbReference type="RefSeq" id="WP_213754794.1">
    <property type="nucleotide sequence ID" value="NZ_JAHCQH010000015.1"/>
</dbReference>
<dbReference type="InterPro" id="IPR029787">
    <property type="entry name" value="Nucleotide_cyclase"/>
</dbReference>
<dbReference type="InterPro" id="IPR000700">
    <property type="entry name" value="PAS-assoc_C"/>
</dbReference>
<dbReference type="InterPro" id="IPR003018">
    <property type="entry name" value="GAF"/>
</dbReference>
<dbReference type="Gene3D" id="3.30.450.40">
    <property type="match status" value="1"/>
</dbReference>
<evidence type="ECO:0000259" key="3">
    <source>
        <dbReference type="PROSITE" id="PS50883"/>
    </source>
</evidence>
<dbReference type="SUPFAM" id="SSF55785">
    <property type="entry name" value="PYP-like sensor domain (PAS domain)"/>
    <property type="match status" value="1"/>
</dbReference>
<dbReference type="CDD" id="cd00130">
    <property type="entry name" value="PAS"/>
    <property type="match status" value="1"/>
</dbReference>
<dbReference type="InterPro" id="IPR035965">
    <property type="entry name" value="PAS-like_dom_sf"/>
</dbReference>
<dbReference type="InterPro" id="IPR052155">
    <property type="entry name" value="Biofilm_reg_signaling"/>
</dbReference>
<dbReference type="CDD" id="cd01948">
    <property type="entry name" value="EAL"/>
    <property type="match status" value="1"/>
</dbReference>
<evidence type="ECO:0000313" key="6">
    <source>
        <dbReference type="Proteomes" id="UP001166585"/>
    </source>
</evidence>
<dbReference type="InterPro" id="IPR000160">
    <property type="entry name" value="GGDEF_dom"/>
</dbReference>
<dbReference type="NCBIfam" id="TIGR00229">
    <property type="entry name" value="sensory_box"/>
    <property type="match status" value="1"/>
</dbReference>
<comment type="caution">
    <text evidence="5">The sequence shown here is derived from an EMBL/GenBank/DDBJ whole genome shotgun (WGS) entry which is preliminary data.</text>
</comment>
<organism evidence="5 6">
    <name type="scientific">Ancylobacter radicis</name>
    <dbReference type="NCBI Taxonomy" id="2836179"/>
    <lineage>
        <taxon>Bacteria</taxon>
        <taxon>Pseudomonadati</taxon>
        <taxon>Pseudomonadota</taxon>
        <taxon>Alphaproteobacteria</taxon>
        <taxon>Hyphomicrobiales</taxon>
        <taxon>Xanthobacteraceae</taxon>
        <taxon>Ancylobacter</taxon>
    </lineage>
</organism>
<feature type="domain" description="PAS" evidence="1">
    <location>
        <begin position="179"/>
        <end position="250"/>
    </location>
</feature>
<dbReference type="InterPro" id="IPR013767">
    <property type="entry name" value="PAS_fold"/>
</dbReference>
<feature type="domain" description="EAL" evidence="3">
    <location>
        <begin position="466"/>
        <end position="726"/>
    </location>
</feature>
<dbReference type="SMART" id="SM00065">
    <property type="entry name" value="GAF"/>
    <property type="match status" value="1"/>
</dbReference>
<dbReference type="Gene3D" id="3.20.20.450">
    <property type="entry name" value="EAL domain"/>
    <property type="match status" value="1"/>
</dbReference>
<keyword evidence="6" id="KW-1185">Reference proteome</keyword>
<dbReference type="PROSITE" id="PS50887">
    <property type="entry name" value="GGDEF"/>
    <property type="match status" value="1"/>
</dbReference>
<dbReference type="SMART" id="SM00052">
    <property type="entry name" value="EAL"/>
    <property type="match status" value="1"/>
</dbReference>
<dbReference type="Gene3D" id="3.30.450.20">
    <property type="entry name" value="PAS domain"/>
    <property type="match status" value="1"/>
</dbReference>
<dbReference type="EMBL" id="JAHCQH010000015">
    <property type="protein sequence ID" value="MBS9476966.1"/>
    <property type="molecule type" value="Genomic_DNA"/>
</dbReference>
<dbReference type="PROSITE" id="PS50113">
    <property type="entry name" value="PAC"/>
    <property type="match status" value="1"/>
</dbReference>
<evidence type="ECO:0000313" key="5">
    <source>
        <dbReference type="EMBL" id="MBS9476966.1"/>
    </source>
</evidence>
<sequence length="731" mass="79577">MSSRLLSVMSSLIAGLPRHDDWIEDLAPHLARLGAELTLSRVAVFEVHNSVDSGLGVTCRVDWAQPGLASLIGTAHPPVRLGEADDLQREWAGRRIRGEVIEGRTCDLYGYLAVFFRAARIVSFYTVPIMVDGRWWGHLCISSDDPQREWSSEERGALQAIAALIALAIERSQGARALSEATRLAMLTAALDGIVTIDEAGQIVDFNPAAEVMFGYSRAEVMGRFLGDTIVPEPMRGPHRAGMARYLAGGEPHILGRRIEVEAVTREGRILPIELVVTEINAKNRRLFTASVRDITDRIRANEALERLAYADPVTDLPNRAGLIRHIHSHGPSAAGALVLRLPDLAILRASLGEDFIQPLVVAIAGRLREHLPAQAHLARVGDSEFAIVSPEGTRPEQIGEEMEWLIAQPLEVEGRRFYLRASVGVAASAGPIEQILRDAEMASRAQRGGHWQIFDESLRADHQQRLAMEIALRDALAAGGEEIFPVFQPVVESRSGKVIGFEALARWRTSRFGQVSPAEFIPLAEAAGLIDPLGSLMLDRSLAACALWNAARAAQGLPARFVAVNLAAPQLIAPDLPQRIAALLARHDVPGEMLHLELTESTLLAQPAAAAQMIQQLKELGCQVAIDDFGTGYSSFSYLQHLPADVLKIDRSFMAELPHQPRARKIVAVMLDLAQALGMSAIAEGIETPEVLREFEALGGDCVQGYLTGRPMPFEEALTHPDGLNWVAPA</sequence>
<dbReference type="InterPro" id="IPR000014">
    <property type="entry name" value="PAS"/>
</dbReference>
<proteinExistence type="predicted"/>
<dbReference type="Gene3D" id="3.30.70.270">
    <property type="match status" value="1"/>
</dbReference>
<dbReference type="InterPro" id="IPR029016">
    <property type="entry name" value="GAF-like_dom_sf"/>
</dbReference>
<dbReference type="InterPro" id="IPR035919">
    <property type="entry name" value="EAL_sf"/>
</dbReference>
<name>A0ABS5R5N9_9HYPH</name>
<feature type="domain" description="GGDEF" evidence="4">
    <location>
        <begin position="333"/>
        <end position="457"/>
    </location>
</feature>
<dbReference type="PANTHER" id="PTHR44757">
    <property type="entry name" value="DIGUANYLATE CYCLASE DGCP"/>
    <property type="match status" value="1"/>
</dbReference>
<dbReference type="Pfam" id="PF01590">
    <property type="entry name" value="GAF"/>
    <property type="match status" value="1"/>
</dbReference>
<protein>
    <submittedName>
        <fullName evidence="5">EAL domain-containing protein</fullName>
    </submittedName>
</protein>
<dbReference type="InterPro" id="IPR001633">
    <property type="entry name" value="EAL_dom"/>
</dbReference>